<feature type="transmembrane region" description="Helical" evidence="2">
    <location>
        <begin position="103"/>
        <end position="120"/>
    </location>
</feature>
<accession>A0ABZ0LPN4</accession>
<evidence type="ECO:0000259" key="3">
    <source>
        <dbReference type="Pfam" id="PF25302"/>
    </source>
</evidence>
<dbReference type="EMBL" id="CP137573">
    <property type="protein sequence ID" value="WOX21460.1"/>
    <property type="molecule type" value="Genomic_DNA"/>
</dbReference>
<dbReference type="SUPFAM" id="SSF49785">
    <property type="entry name" value="Galactose-binding domain-like"/>
    <property type="match status" value="1"/>
</dbReference>
<gene>
    <name evidence="4" type="ORF">R2D22_08650</name>
</gene>
<dbReference type="Pfam" id="PF25302">
    <property type="entry name" value="NADase_transloc"/>
    <property type="match status" value="1"/>
</dbReference>
<dbReference type="RefSeq" id="WP_318102383.1">
    <property type="nucleotide sequence ID" value="NZ_CP137573.1"/>
</dbReference>
<dbReference type="InterPro" id="IPR057561">
    <property type="entry name" value="NADase_transloc"/>
</dbReference>
<evidence type="ECO:0000313" key="4">
    <source>
        <dbReference type="EMBL" id="WOX21460.1"/>
    </source>
</evidence>
<dbReference type="Proteomes" id="UP001301731">
    <property type="component" value="Chromosome"/>
</dbReference>
<keyword evidence="2" id="KW-1133">Transmembrane helix</keyword>
<organism evidence="4 5">
    <name type="scientific">Streptomyces solicathayae</name>
    <dbReference type="NCBI Taxonomy" id="3081768"/>
    <lineage>
        <taxon>Bacteria</taxon>
        <taxon>Bacillati</taxon>
        <taxon>Actinomycetota</taxon>
        <taxon>Actinomycetes</taxon>
        <taxon>Kitasatosporales</taxon>
        <taxon>Streptomycetaceae</taxon>
        <taxon>Streptomyces</taxon>
    </lineage>
</organism>
<reference evidence="4 5" key="1">
    <citation type="submission" date="2023-10" db="EMBL/GenBank/DDBJ databases">
        <title>The genome sequence of Streptomyces sp. HUAS YS2.</title>
        <authorList>
            <person name="Mo P."/>
        </authorList>
    </citation>
    <scope>NUCLEOTIDE SEQUENCE [LARGE SCALE GENOMIC DNA]</scope>
    <source>
        <strain evidence="4 5">HUAS YS2</strain>
    </source>
</reference>
<sequence>MPTTPPLRAVQPQVEEPGRPAPPPSRDRGAAEPPLQAGDLICGQCGSGNVATRRYCRRCGASLADAPVVPKPPWWRRLFTRRAKRSPVAGERPARRQWRRPRFVLPLLVLVALGAAGYVFRAEAGRAVEAVRDRTSKTEQVHATKVTASSARRQHPAALAVDGTTDKHWTPARPGAAEGEYLEASFAAPIRLLDLVVHPGGSPVAEKFLTQARPAGLEVTVTSSDGRTTVRTVRLADVPGPQRFHLPVSEAVRVRLTVRGAYGAQPDRYLAVAEVEFFKRR</sequence>
<protein>
    <recommendedName>
        <fullName evidence="3">NAD glycohydrolase translocation F5/8 type C domain-containing protein</fullName>
    </recommendedName>
</protein>
<keyword evidence="5" id="KW-1185">Reference proteome</keyword>
<evidence type="ECO:0000256" key="1">
    <source>
        <dbReference type="SAM" id="MobiDB-lite"/>
    </source>
</evidence>
<evidence type="ECO:0000256" key="2">
    <source>
        <dbReference type="SAM" id="Phobius"/>
    </source>
</evidence>
<keyword evidence="2" id="KW-0812">Transmembrane</keyword>
<name>A0ABZ0LPN4_9ACTN</name>
<evidence type="ECO:0000313" key="5">
    <source>
        <dbReference type="Proteomes" id="UP001301731"/>
    </source>
</evidence>
<feature type="region of interest" description="Disordered" evidence="1">
    <location>
        <begin position="1"/>
        <end position="35"/>
    </location>
</feature>
<proteinExistence type="predicted"/>
<dbReference type="NCBIfam" id="NF047619">
    <property type="entry name" value="NADase_discoid"/>
    <property type="match status" value="1"/>
</dbReference>
<keyword evidence="2" id="KW-0472">Membrane</keyword>
<dbReference type="InterPro" id="IPR008979">
    <property type="entry name" value="Galactose-bd-like_sf"/>
</dbReference>
<dbReference type="Gene3D" id="4.10.1060.10">
    <property type="entry name" value="Zinc finger, RanBP2-type"/>
    <property type="match status" value="1"/>
</dbReference>
<feature type="domain" description="NAD glycohydrolase translocation F5/8 type C" evidence="3">
    <location>
        <begin position="138"/>
        <end position="277"/>
    </location>
</feature>
<dbReference type="Gene3D" id="2.60.120.260">
    <property type="entry name" value="Galactose-binding domain-like"/>
    <property type="match status" value="1"/>
</dbReference>